<evidence type="ECO:0000259" key="8">
    <source>
        <dbReference type="Pfam" id="PF14683"/>
    </source>
</evidence>
<comment type="subcellular location">
    <subcellularLocation>
        <location evidence="2">Secreted</location>
    </subcellularLocation>
</comment>
<dbReference type="FunFam" id="2.60.40.1120:FF:000033">
    <property type="entry name" value="Rhamnogalacturonate lyase B"/>
    <property type="match status" value="1"/>
</dbReference>
<evidence type="ECO:0000256" key="6">
    <source>
        <dbReference type="ARBA" id="ARBA00022729"/>
    </source>
</evidence>
<dbReference type="SUPFAM" id="SSF49785">
    <property type="entry name" value="Galactose-binding domain-like"/>
    <property type="match status" value="1"/>
</dbReference>
<dbReference type="InterPro" id="IPR010325">
    <property type="entry name" value="Rhamnogal_lyase"/>
</dbReference>
<evidence type="ECO:0000256" key="4">
    <source>
        <dbReference type="ARBA" id="ARBA00012437"/>
    </source>
</evidence>
<dbReference type="PANTHER" id="PTHR32018">
    <property type="entry name" value="RHAMNOGALACTURONATE LYASE FAMILY PROTEIN"/>
    <property type="match status" value="1"/>
</dbReference>
<dbReference type="Pfam" id="PF14686">
    <property type="entry name" value="fn3_3"/>
    <property type="match status" value="1"/>
</dbReference>
<comment type="catalytic activity">
    <reaction evidence="1">
        <text>Endotype eliminative cleavage of L-alpha-rhamnopyranosyl-(1-&gt;4)-alpha-D-galactopyranosyluronic acid bonds of rhamnogalacturonan I domains in ramified hairy regions of pectin leaving L-rhamnopyranose at the reducing end and 4-deoxy-4,5-unsaturated D-galactopyranosyluronic acid at the non-reducing end.</text>
        <dbReference type="EC" id="4.2.2.23"/>
    </reaction>
</comment>
<dbReference type="Gene3D" id="2.60.40.1120">
    <property type="entry name" value="Carboxypeptidase-like, regulatory domain"/>
    <property type="match status" value="1"/>
</dbReference>
<evidence type="ECO:0000256" key="7">
    <source>
        <dbReference type="ARBA" id="ARBA00023239"/>
    </source>
</evidence>
<feature type="non-terminal residue" evidence="10">
    <location>
        <position position="1"/>
    </location>
</feature>
<organism evidence="10 11">
    <name type="scientific">Citrus sinensis</name>
    <name type="common">Sweet orange</name>
    <name type="synonym">Citrus aurantium var. sinensis</name>
    <dbReference type="NCBI Taxonomy" id="2711"/>
    <lineage>
        <taxon>Eukaryota</taxon>
        <taxon>Viridiplantae</taxon>
        <taxon>Streptophyta</taxon>
        <taxon>Embryophyta</taxon>
        <taxon>Tracheophyta</taxon>
        <taxon>Spermatophyta</taxon>
        <taxon>Magnoliopsida</taxon>
        <taxon>eudicotyledons</taxon>
        <taxon>Gunneridae</taxon>
        <taxon>Pentapetalae</taxon>
        <taxon>rosids</taxon>
        <taxon>malvids</taxon>
        <taxon>Sapindales</taxon>
        <taxon>Rutaceae</taxon>
        <taxon>Aurantioideae</taxon>
        <taxon>Citrus</taxon>
    </lineage>
</organism>
<dbReference type="SUPFAM" id="SSF74650">
    <property type="entry name" value="Galactose mutarotase-like"/>
    <property type="match status" value="1"/>
</dbReference>
<dbReference type="Gene3D" id="2.70.98.10">
    <property type="match status" value="1"/>
</dbReference>
<dbReference type="Gene3D" id="2.60.120.260">
    <property type="entry name" value="Galactose-binding domain-like"/>
    <property type="match status" value="1"/>
</dbReference>
<dbReference type="InterPro" id="IPR014718">
    <property type="entry name" value="GH-type_carb-bd"/>
</dbReference>
<evidence type="ECO:0000256" key="5">
    <source>
        <dbReference type="ARBA" id="ARBA00022525"/>
    </source>
</evidence>
<dbReference type="PANTHER" id="PTHR32018:SF16">
    <property type="entry name" value="RHAMNOGALACTURONAN ENDOLYASE"/>
    <property type="match status" value="1"/>
</dbReference>
<dbReference type="InterPro" id="IPR029413">
    <property type="entry name" value="RG-lyase_II"/>
</dbReference>
<evidence type="ECO:0000259" key="9">
    <source>
        <dbReference type="Pfam" id="PF14686"/>
    </source>
</evidence>
<keyword evidence="6" id="KW-0732">Signal</keyword>
<evidence type="ECO:0000256" key="3">
    <source>
        <dbReference type="ARBA" id="ARBA00010418"/>
    </source>
</evidence>
<dbReference type="Pfam" id="PF06045">
    <property type="entry name" value="Rhamnogal_lyase"/>
    <property type="match status" value="1"/>
</dbReference>
<dbReference type="CDD" id="cd10320">
    <property type="entry name" value="RGL4_N"/>
    <property type="match status" value="1"/>
</dbReference>
<dbReference type="InterPro" id="IPR029411">
    <property type="entry name" value="RG-lyase_III"/>
</dbReference>
<keyword evidence="5" id="KW-0964">Secreted</keyword>
<dbReference type="InterPro" id="IPR013784">
    <property type="entry name" value="Carb-bd-like_fold"/>
</dbReference>
<dbReference type="CDD" id="cd10317">
    <property type="entry name" value="RGL4_C"/>
    <property type="match status" value="1"/>
</dbReference>
<name>A0A067GRF8_CITSI</name>
<dbReference type="AlphaFoldDB" id="A0A067GRF8"/>
<evidence type="ECO:0000256" key="2">
    <source>
        <dbReference type="ARBA" id="ARBA00004613"/>
    </source>
</evidence>
<evidence type="ECO:0000313" key="10">
    <source>
        <dbReference type="EMBL" id="KDO81260.1"/>
    </source>
</evidence>
<comment type="similarity">
    <text evidence="3">Belongs to the polysaccharide lyase 4 family.</text>
</comment>
<keyword evidence="11" id="KW-1185">Reference proteome</keyword>
<dbReference type="PaxDb" id="2711-XP_006472416.1"/>
<gene>
    <name evidence="10" type="ORF">CISIN_1g0069272mg</name>
</gene>
<dbReference type="CDD" id="cd10316">
    <property type="entry name" value="RGL4_M"/>
    <property type="match status" value="1"/>
</dbReference>
<evidence type="ECO:0000313" key="11">
    <source>
        <dbReference type="Proteomes" id="UP000027120"/>
    </source>
</evidence>
<dbReference type="STRING" id="2711.A0A067GRF8"/>
<dbReference type="EC" id="4.2.2.23" evidence="4"/>
<protein>
    <recommendedName>
        <fullName evidence="4">rhamnogalacturonan endolyase</fullName>
        <ecNumber evidence="4">4.2.2.23</ecNumber>
    </recommendedName>
</protein>
<reference evidence="10 11" key="1">
    <citation type="submission" date="2014-04" db="EMBL/GenBank/DDBJ databases">
        <authorList>
            <consortium name="International Citrus Genome Consortium"/>
            <person name="Gmitter F."/>
            <person name="Chen C."/>
            <person name="Farmerie W."/>
            <person name="Harkins T."/>
            <person name="Desany B."/>
            <person name="Mohiuddin M."/>
            <person name="Kodira C."/>
            <person name="Borodovsky M."/>
            <person name="Lomsadze A."/>
            <person name="Burns P."/>
            <person name="Jenkins J."/>
            <person name="Prochnik S."/>
            <person name="Shu S."/>
            <person name="Chapman J."/>
            <person name="Pitluck S."/>
            <person name="Schmutz J."/>
            <person name="Rokhsar D."/>
        </authorList>
    </citation>
    <scope>NUCLEOTIDE SEQUENCE</scope>
</reference>
<feature type="domain" description="Rhamnogalacturonan lyase" evidence="9">
    <location>
        <begin position="322"/>
        <end position="393"/>
    </location>
</feature>
<accession>A0A067GRF8</accession>
<sequence>VVMDNGLLQVTISKPDGHVTRIQGYGIDNMLEVRNKETNRGYWDLVWSETGSTGTTGTDELIKGSDFRVIVENEEQVEISFTRMWDISLQDKLAPLNIDKRYIMLGNTSGFYSYAIYEHMGEWPAFNLPQTRMVFKLRKDKCKELAFPEAVLLVNPIEPEFNGEVDDKYQYSCENRNLKVHGWICSDPAVGFWQITPSNEFRSGGPLKQNLTSHVGPITLAMFLSAHYGGEDLVLKLKQDEPWKKVLGPVFFYINSFLDSDSDDPKAWLWEDAKQQTLNESESWPYSFPASEDFPKWNQRGNISGRLQVQDRYVSDDYITVDGAYVGLAPSGDAGSWQTECKGYQFWTTTDADGFFSISDILVGDYNLYAFVPGFIGDYRNDVVLTITEDSDIDMGDLVFEPIRDGPTLWEIGIPSRSAAEFYIPDPDPTYVNKLYVNHPDRFRQYGLWERYSDLYPEGDLVYTVGVSDYKNDWFYAQVPRKKDDNSYEATTWQIKFKLDSVDQNATYKLRIALATANVAELQVRVNDEKAEPPLFATGQIGHDNAIARHGIHGLYRLYSMDVPAANLAAGENTIFLKQATSSSAVAGVMYDYIRFEGPPSSNSNREKKEI</sequence>
<evidence type="ECO:0000256" key="1">
    <source>
        <dbReference type="ARBA" id="ARBA00001324"/>
    </source>
</evidence>
<dbReference type="InterPro" id="IPR051850">
    <property type="entry name" value="Polysacch_Lyase_4"/>
</dbReference>
<proteinExistence type="inferred from homology"/>
<dbReference type="GO" id="GO:0005975">
    <property type="term" value="P:carbohydrate metabolic process"/>
    <property type="evidence" value="ECO:0007669"/>
    <property type="project" value="InterPro"/>
</dbReference>
<dbReference type="GO" id="GO:0102210">
    <property type="term" value="F:rhamnogalacturonan endolyase activity"/>
    <property type="evidence" value="ECO:0007669"/>
    <property type="project" value="UniProtKB-EC"/>
</dbReference>
<feature type="domain" description="Rhamnogalacturonan lyase" evidence="8">
    <location>
        <begin position="408"/>
        <end position="596"/>
    </location>
</feature>
<dbReference type="Pfam" id="PF14683">
    <property type="entry name" value="CBM-like"/>
    <property type="match status" value="1"/>
</dbReference>
<dbReference type="eggNOG" id="ENOG502QQ8E">
    <property type="taxonomic scope" value="Eukaryota"/>
</dbReference>
<dbReference type="SUPFAM" id="SSF49452">
    <property type="entry name" value="Starch-binding domain-like"/>
    <property type="match status" value="1"/>
</dbReference>
<dbReference type="GO" id="GO:0030246">
    <property type="term" value="F:carbohydrate binding"/>
    <property type="evidence" value="ECO:0007669"/>
    <property type="project" value="InterPro"/>
</dbReference>
<keyword evidence="7" id="KW-0456">Lyase</keyword>
<dbReference type="Proteomes" id="UP000027120">
    <property type="component" value="Unassembled WGS sequence"/>
</dbReference>
<dbReference type="InterPro" id="IPR011013">
    <property type="entry name" value="Gal_mutarotase_sf_dom"/>
</dbReference>
<dbReference type="InterPro" id="IPR008979">
    <property type="entry name" value="Galactose-bd-like_sf"/>
</dbReference>
<dbReference type="GO" id="GO:0005576">
    <property type="term" value="C:extracellular region"/>
    <property type="evidence" value="ECO:0007669"/>
    <property type="project" value="UniProtKB-SubCell"/>
</dbReference>
<dbReference type="EMBL" id="KK784876">
    <property type="protein sequence ID" value="KDO81260.1"/>
    <property type="molecule type" value="Genomic_DNA"/>
</dbReference>